<comment type="caution">
    <text evidence="1">The sequence shown here is derived from an EMBL/GenBank/DDBJ whole genome shotgun (WGS) entry which is preliminary data.</text>
</comment>
<evidence type="ECO:0000313" key="1">
    <source>
        <dbReference type="EMBL" id="KAG8173768.1"/>
    </source>
</evidence>
<dbReference type="Proteomes" id="UP000827092">
    <property type="component" value="Unassembled WGS sequence"/>
</dbReference>
<evidence type="ECO:0000313" key="2">
    <source>
        <dbReference type="Proteomes" id="UP000827092"/>
    </source>
</evidence>
<organism evidence="1 2">
    <name type="scientific">Oedothorax gibbosus</name>
    <dbReference type="NCBI Taxonomy" id="931172"/>
    <lineage>
        <taxon>Eukaryota</taxon>
        <taxon>Metazoa</taxon>
        <taxon>Ecdysozoa</taxon>
        <taxon>Arthropoda</taxon>
        <taxon>Chelicerata</taxon>
        <taxon>Arachnida</taxon>
        <taxon>Araneae</taxon>
        <taxon>Araneomorphae</taxon>
        <taxon>Entelegynae</taxon>
        <taxon>Araneoidea</taxon>
        <taxon>Linyphiidae</taxon>
        <taxon>Erigoninae</taxon>
        <taxon>Oedothorax</taxon>
    </lineage>
</organism>
<dbReference type="AlphaFoldDB" id="A0AAV6TPT3"/>
<sequence>MEASKNNIFGYFHSTKELKMWMQRHFTDTPILWEPEENAGKFFKRFQKIVEEKEGIQFGKFHFSVLFSILILINR</sequence>
<gene>
    <name evidence="1" type="ORF">JTE90_009665</name>
</gene>
<protein>
    <submittedName>
        <fullName evidence="1">Uncharacterized protein</fullName>
    </submittedName>
</protein>
<name>A0AAV6TPT3_9ARAC</name>
<dbReference type="EMBL" id="JAFNEN010001508">
    <property type="protein sequence ID" value="KAG8173768.1"/>
    <property type="molecule type" value="Genomic_DNA"/>
</dbReference>
<proteinExistence type="predicted"/>
<reference evidence="1 2" key="1">
    <citation type="journal article" date="2022" name="Nat. Ecol. Evol.">
        <title>A masculinizing supergene underlies an exaggerated male reproductive morph in a spider.</title>
        <authorList>
            <person name="Hendrickx F."/>
            <person name="De Corte Z."/>
            <person name="Sonet G."/>
            <person name="Van Belleghem S.M."/>
            <person name="Kostlbacher S."/>
            <person name="Vangestel C."/>
        </authorList>
    </citation>
    <scope>NUCLEOTIDE SEQUENCE [LARGE SCALE GENOMIC DNA]</scope>
    <source>
        <strain evidence="1">W744_W776</strain>
    </source>
</reference>
<accession>A0AAV6TPT3</accession>
<keyword evidence="2" id="KW-1185">Reference proteome</keyword>